<reference evidence="8" key="1">
    <citation type="submission" date="2022-08" db="EMBL/GenBank/DDBJ databases">
        <authorList>
            <person name="Zhang D."/>
        </authorList>
    </citation>
    <scope>NUCLEOTIDE SEQUENCE</scope>
    <source>
        <strain evidence="8">XJ19-11</strain>
    </source>
</reference>
<keyword evidence="9" id="KW-1185">Reference proteome</keyword>
<dbReference type="GO" id="GO:0051537">
    <property type="term" value="F:2 iron, 2 sulfur cluster binding"/>
    <property type="evidence" value="ECO:0007669"/>
    <property type="project" value="UniProtKB-KW"/>
</dbReference>
<dbReference type="SUPFAM" id="SSF50022">
    <property type="entry name" value="ISP domain"/>
    <property type="match status" value="1"/>
</dbReference>
<evidence type="ECO:0000259" key="7">
    <source>
        <dbReference type="PROSITE" id="PS51296"/>
    </source>
</evidence>
<gene>
    <name evidence="8" type="ORF">NU887_10845</name>
</gene>
<proteinExistence type="predicted"/>
<evidence type="ECO:0000256" key="3">
    <source>
        <dbReference type="ARBA" id="ARBA00023004"/>
    </source>
</evidence>
<evidence type="ECO:0000256" key="5">
    <source>
        <dbReference type="ARBA" id="ARBA00023157"/>
    </source>
</evidence>
<dbReference type="InterPro" id="IPR036922">
    <property type="entry name" value="Rieske_2Fe-2S_sf"/>
</dbReference>
<evidence type="ECO:0000313" key="9">
    <source>
        <dbReference type="Proteomes" id="UP001142175"/>
    </source>
</evidence>
<accession>A0A9X2P3H8</accession>
<comment type="caution">
    <text evidence="8">The sequence shown here is derived from an EMBL/GenBank/DDBJ whole genome shotgun (WGS) entry which is preliminary data.</text>
</comment>
<dbReference type="EMBL" id="JANSUY010000007">
    <property type="protein sequence ID" value="MCR9015534.1"/>
    <property type="molecule type" value="Genomic_DNA"/>
</dbReference>
<dbReference type="Pfam" id="PF00355">
    <property type="entry name" value="Rieske"/>
    <property type="match status" value="1"/>
</dbReference>
<dbReference type="InterPro" id="IPR014349">
    <property type="entry name" value="Rieske_Fe-S_prot"/>
</dbReference>
<protein>
    <submittedName>
        <fullName evidence="8">Rieske (2Fe-2S) protein</fullName>
    </submittedName>
</protein>
<dbReference type="PROSITE" id="PS51296">
    <property type="entry name" value="RIESKE"/>
    <property type="match status" value="1"/>
</dbReference>
<keyword evidence="2" id="KW-0479">Metal-binding</keyword>
<dbReference type="InterPro" id="IPR019546">
    <property type="entry name" value="TAT_signal_bac_arc"/>
</dbReference>
<evidence type="ECO:0000256" key="4">
    <source>
        <dbReference type="ARBA" id="ARBA00023014"/>
    </source>
</evidence>
<keyword evidence="5" id="KW-1015">Disulfide bond</keyword>
<dbReference type="PANTHER" id="PTHR10134">
    <property type="entry name" value="CYTOCHROME B-C1 COMPLEX SUBUNIT RIESKE, MITOCHONDRIAL"/>
    <property type="match status" value="1"/>
</dbReference>
<feature type="domain" description="Rieske" evidence="7">
    <location>
        <begin position="87"/>
        <end position="163"/>
    </location>
</feature>
<dbReference type="GO" id="GO:0046872">
    <property type="term" value="F:metal ion binding"/>
    <property type="evidence" value="ECO:0007669"/>
    <property type="project" value="UniProtKB-KW"/>
</dbReference>
<dbReference type="AlphaFoldDB" id="A0A9X2P3H8"/>
<dbReference type="PRINTS" id="PR00162">
    <property type="entry name" value="RIESKE"/>
</dbReference>
<dbReference type="InterPro" id="IPR005805">
    <property type="entry name" value="Rieske_Fe-S_prot_C"/>
</dbReference>
<evidence type="ECO:0000256" key="6">
    <source>
        <dbReference type="ARBA" id="ARBA00034078"/>
    </source>
</evidence>
<evidence type="ECO:0000256" key="2">
    <source>
        <dbReference type="ARBA" id="ARBA00022723"/>
    </source>
</evidence>
<dbReference type="Proteomes" id="UP001142175">
    <property type="component" value="Unassembled WGS sequence"/>
</dbReference>
<evidence type="ECO:0000256" key="1">
    <source>
        <dbReference type="ARBA" id="ARBA00022714"/>
    </source>
</evidence>
<keyword evidence="1" id="KW-0001">2Fe-2S</keyword>
<keyword evidence="3" id="KW-0408">Iron</keyword>
<sequence>MKTLTKIKTGELSSARRDFIKKSGAMAAMSLFGVAFFTSCSSDDPDPGSGSNNPPATGNGITVTNSAVTVNLDQATALATAGGWALVIEAKVLIVNLGNNTFSALTSVCTHSQCDRNWTFGSNVFTCTCHGSRFNTEGAVLTGPAIQPLKSYATNLNNRTLTVNLT</sequence>
<dbReference type="NCBIfam" id="TIGR01409">
    <property type="entry name" value="TAT_signal_seq"/>
    <property type="match status" value="1"/>
</dbReference>
<dbReference type="Gene3D" id="2.102.10.10">
    <property type="entry name" value="Rieske [2Fe-2S] iron-sulphur domain"/>
    <property type="match status" value="1"/>
</dbReference>
<dbReference type="CDD" id="cd03467">
    <property type="entry name" value="Rieske"/>
    <property type="match status" value="1"/>
</dbReference>
<dbReference type="InterPro" id="IPR017941">
    <property type="entry name" value="Rieske_2Fe-2S"/>
</dbReference>
<evidence type="ECO:0000313" key="8">
    <source>
        <dbReference type="EMBL" id="MCR9015534.1"/>
    </source>
</evidence>
<comment type="cofactor">
    <cofactor evidence="6">
        <name>[2Fe-2S] cluster</name>
        <dbReference type="ChEBI" id="CHEBI:190135"/>
    </cofactor>
</comment>
<name>A0A9X2P3H8_9BACT</name>
<keyword evidence="4" id="KW-0411">Iron-sulfur</keyword>
<dbReference type="GO" id="GO:0016020">
    <property type="term" value="C:membrane"/>
    <property type="evidence" value="ECO:0007669"/>
    <property type="project" value="InterPro"/>
</dbReference>
<dbReference type="RefSeq" id="WP_258423388.1">
    <property type="nucleotide sequence ID" value="NZ_JANSUY010000007.1"/>
</dbReference>
<organism evidence="8 9">
    <name type="scientific">Aquiflexum gelatinilyticum</name>
    <dbReference type="NCBI Taxonomy" id="2961943"/>
    <lineage>
        <taxon>Bacteria</taxon>
        <taxon>Pseudomonadati</taxon>
        <taxon>Bacteroidota</taxon>
        <taxon>Cytophagia</taxon>
        <taxon>Cytophagales</taxon>
        <taxon>Cyclobacteriaceae</taxon>
        <taxon>Aquiflexum</taxon>
    </lineage>
</organism>